<organism evidence="1 2">
    <name type="scientific">Phytophthora nicotianae (strain INRA-310)</name>
    <name type="common">Phytophthora parasitica</name>
    <dbReference type="NCBI Taxonomy" id="761204"/>
    <lineage>
        <taxon>Eukaryota</taxon>
        <taxon>Sar</taxon>
        <taxon>Stramenopiles</taxon>
        <taxon>Oomycota</taxon>
        <taxon>Peronosporomycetes</taxon>
        <taxon>Peronosporales</taxon>
        <taxon>Peronosporaceae</taxon>
        <taxon>Phytophthora</taxon>
    </lineage>
</organism>
<proteinExistence type="predicted"/>
<accession>W2QT86</accession>
<dbReference type="AlphaFoldDB" id="W2QT86"/>
<gene>
    <name evidence="1" type="ORF">PPTG_21984</name>
</gene>
<dbReference type="VEuPathDB" id="FungiDB:PPTG_21984"/>
<name>W2QT86_PHYN3</name>
<reference evidence="1 2" key="2">
    <citation type="submission" date="2013-11" db="EMBL/GenBank/DDBJ databases">
        <title>The Genome Sequence of Phytophthora parasitica INRA-310.</title>
        <authorList>
            <consortium name="The Broad Institute Genomics Platform"/>
            <person name="Russ C."/>
            <person name="Tyler B."/>
            <person name="Panabieres F."/>
            <person name="Shan W."/>
            <person name="Tripathy S."/>
            <person name="Grunwald N."/>
            <person name="Machado M."/>
            <person name="Johnson C.S."/>
            <person name="Arredondo F."/>
            <person name="Hong C."/>
            <person name="Coffey M."/>
            <person name="Young S.K."/>
            <person name="Zeng Q."/>
            <person name="Gargeya S."/>
            <person name="Fitzgerald M."/>
            <person name="Abouelleil A."/>
            <person name="Alvarado L."/>
            <person name="Chapman S.B."/>
            <person name="Gainer-Dewar J."/>
            <person name="Goldberg J."/>
            <person name="Griggs A."/>
            <person name="Gujja S."/>
            <person name="Hansen M."/>
            <person name="Howarth C."/>
            <person name="Imamovic A."/>
            <person name="Ireland A."/>
            <person name="Larimer J."/>
            <person name="McCowan C."/>
            <person name="Murphy C."/>
            <person name="Pearson M."/>
            <person name="Poon T.W."/>
            <person name="Priest M."/>
            <person name="Roberts A."/>
            <person name="Saif S."/>
            <person name="Shea T."/>
            <person name="Sykes S."/>
            <person name="Wortman J."/>
            <person name="Nusbaum C."/>
            <person name="Birren B."/>
        </authorList>
    </citation>
    <scope>NUCLEOTIDE SEQUENCE [LARGE SCALE GENOMIC DNA]</scope>
    <source>
        <strain evidence="1 2">INRA-310</strain>
    </source>
</reference>
<dbReference type="EMBL" id="KI669570">
    <property type="protein sequence ID" value="ETN15714.1"/>
    <property type="molecule type" value="Genomic_DNA"/>
</dbReference>
<evidence type="ECO:0000313" key="2">
    <source>
        <dbReference type="Proteomes" id="UP000018817"/>
    </source>
</evidence>
<sequence length="260" mass="29328">MSSLLDVEVPSKTDNLRTEQNDIHQEAINAWIKWKNLAVRWPCSVENGKYSALDLYREVDVLAWFRDLGEREHPVIAALARFILGNRCQQQFKSDFSVLVVQVHGDWLVTNLRAATTRAVEKETVKTTSPMFGGGGTKDAPPPGSAPANALGSTYAIAHRRHRALSRYRIWRGKVLGGYENGLSRAEKESLRYFRQVVGKSNSPKADQTKVGFADRILKRRKIHTETSAISDTTYVQQYGRSAQYGPHNHAIRMEPTNHL</sequence>
<protein>
    <submittedName>
        <fullName evidence="1">Uncharacterized protein</fullName>
    </submittedName>
</protein>
<reference evidence="2" key="1">
    <citation type="submission" date="2011-12" db="EMBL/GenBank/DDBJ databases">
        <authorList>
            <consortium name="The Broad Institute Genome Sequencing Platform"/>
            <person name="Russ C."/>
            <person name="Tyler B."/>
            <person name="Panabieres F."/>
            <person name="Shan W."/>
            <person name="Tripathy S."/>
            <person name="Grunwald N."/>
            <person name="Machado M."/>
            <person name="Young S.K."/>
            <person name="Zeng Q."/>
            <person name="Gargeya S."/>
            <person name="Fitzgerald M."/>
            <person name="Haas B."/>
            <person name="Abouelleil A."/>
            <person name="Alvarado L."/>
            <person name="Arachchi H.M."/>
            <person name="Berlin A."/>
            <person name="Chapman S.B."/>
            <person name="Gearin G."/>
            <person name="Goldberg J."/>
            <person name="Griggs A."/>
            <person name="Gujja S."/>
            <person name="Hansen M."/>
            <person name="Heiman D."/>
            <person name="Howarth C."/>
            <person name="Larimer J."/>
            <person name="Lui A."/>
            <person name="MacDonald P.J.P."/>
            <person name="McCowen C."/>
            <person name="Montmayeur A."/>
            <person name="Murphy C."/>
            <person name="Neiman D."/>
            <person name="Pearson M."/>
            <person name="Priest M."/>
            <person name="Roberts A."/>
            <person name="Saif S."/>
            <person name="Shea T."/>
            <person name="Sisk P."/>
            <person name="Stolte C."/>
            <person name="Sykes S."/>
            <person name="Wortman J."/>
            <person name="Nusbaum C."/>
            <person name="Birren B."/>
        </authorList>
    </citation>
    <scope>NUCLEOTIDE SEQUENCE [LARGE SCALE GENOMIC DNA]</scope>
    <source>
        <strain evidence="2">INRA-310</strain>
    </source>
</reference>
<dbReference type="GeneID" id="20190583"/>
<dbReference type="RefSeq" id="XP_008899400.1">
    <property type="nucleotide sequence ID" value="XM_008901152.1"/>
</dbReference>
<dbReference type="Proteomes" id="UP000018817">
    <property type="component" value="Unassembled WGS sequence"/>
</dbReference>
<evidence type="ECO:0000313" key="1">
    <source>
        <dbReference type="EMBL" id="ETN15714.1"/>
    </source>
</evidence>
<dbReference type="STRING" id="761204.W2QT86"/>